<dbReference type="InterPro" id="IPR018649">
    <property type="entry name" value="SHOCT"/>
</dbReference>
<gene>
    <name evidence="2" type="ORF">FC871_01920</name>
</gene>
<evidence type="ECO:0000259" key="1">
    <source>
        <dbReference type="Pfam" id="PF09851"/>
    </source>
</evidence>
<name>A0A846IZR6_CLOBO</name>
<organism evidence="2 3">
    <name type="scientific">Clostridium botulinum</name>
    <dbReference type="NCBI Taxonomy" id="1491"/>
    <lineage>
        <taxon>Bacteria</taxon>
        <taxon>Bacillati</taxon>
        <taxon>Bacillota</taxon>
        <taxon>Clostridia</taxon>
        <taxon>Eubacteriales</taxon>
        <taxon>Clostridiaceae</taxon>
        <taxon>Clostridium</taxon>
    </lineage>
</organism>
<dbReference type="Pfam" id="PF09851">
    <property type="entry name" value="SHOCT"/>
    <property type="match status" value="1"/>
</dbReference>
<proteinExistence type="predicted"/>
<feature type="domain" description="SHOCT" evidence="1">
    <location>
        <begin position="148"/>
        <end position="175"/>
    </location>
</feature>
<dbReference type="AlphaFoldDB" id="A0A846IZR6"/>
<reference evidence="2 3" key="1">
    <citation type="submission" date="2019-04" db="EMBL/GenBank/DDBJ databases">
        <title>Genome sequencing of Clostridium botulinum Groups I-IV and Clostridium butyricum.</title>
        <authorList>
            <person name="Brunt J."/>
            <person name="Van Vliet A.H.M."/>
            <person name="Stringer S.C."/>
            <person name="Carter A.T."/>
            <person name="Peck M.W."/>
        </authorList>
    </citation>
    <scope>NUCLEOTIDE SEQUENCE [LARGE SCALE GENOMIC DNA]</scope>
    <source>
        <strain evidence="2 3">Colworth BL30</strain>
    </source>
</reference>
<accession>A0A846IZR6</accession>
<dbReference type="EMBL" id="SWQE01000001">
    <property type="protein sequence ID" value="NFJ07266.1"/>
    <property type="molecule type" value="Genomic_DNA"/>
</dbReference>
<sequence length="177" mass="20050">MALLKAISVPTEQRKKTTLASNLYYDVIEIHENRVIGYLNGNQTMTWYFKDYNGIDMVKASMNSQFGQVVFLTGINSKNRAVGIDLGASQNRNAMNDTNRILFCSGMFSFGKTNKFADTVASEIRKVFENYKTNSDEKESGQTLSVADEIKKFKDLLDSGIISQEEFDTKKKQLLRL</sequence>
<evidence type="ECO:0000313" key="2">
    <source>
        <dbReference type="EMBL" id="NFJ07266.1"/>
    </source>
</evidence>
<dbReference type="Proteomes" id="UP000480039">
    <property type="component" value="Unassembled WGS sequence"/>
</dbReference>
<evidence type="ECO:0000313" key="3">
    <source>
        <dbReference type="Proteomes" id="UP000480039"/>
    </source>
</evidence>
<comment type="caution">
    <text evidence="2">The sequence shown here is derived from an EMBL/GenBank/DDBJ whole genome shotgun (WGS) entry which is preliminary data.</text>
</comment>
<protein>
    <submittedName>
        <fullName evidence="2">SHOCT domain-containing protein</fullName>
    </submittedName>
</protein>